<dbReference type="Proteomes" id="UP001346869">
    <property type="component" value="Unassembled WGS sequence"/>
</dbReference>
<sequence length="152" mass="17816">MRCILLWREAPIHKRLANILEHEELSEDIKENLKTLRNALTETQEALQKAHKDLEEDGDVKELINRVYEKPGTDMGDFWASFLEMTNPLVQCLDACHARNSTECLLSTYNMLPALMAYDNHDYGRWLPDYWAMLSSLSDDKMAFFNIHFTQY</sequence>
<dbReference type="EMBL" id="JAUZQC010000015">
    <property type="protein sequence ID" value="KAK5859262.1"/>
    <property type="molecule type" value="Genomic_DNA"/>
</dbReference>
<dbReference type="AlphaFoldDB" id="A0AAN7XD83"/>
<accession>A0AAN7XD83</accession>
<protein>
    <submittedName>
        <fullName evidence="2">Uncharacterized protein</fullName>
    </submittedName>
</protein>
<evidence type="ECO:0000256" key="1">
    <source>
        <dbReference type="SAM" id="Coils"/>
    </source>
</evidence>
<evidence type="ECO:0000313" key="2">
    <source>
        <dbReference type="EMBL" id="KAK5859262.1"/>
    </source>
</evidence>
<reference evidence="2 3" key="2">
    <citation type="journal article" date="2023" name="Mol. Biol. Evol.">
        <title>Genomics of Secondarily Temperate Adaptation in the Only Non-Antarctic Icefish.</title>
        <authorList>
            <person name="Rivera-Colon A.G."/>
            <person name="Rayamajhi N."/>
            <person name="Minhas B.F."/>
            <person name="Madrigal G."/>
            <person name="Bilyk K.T."/>
            <person name="Yoon V."/>
            <person name="Hune M."/>
            <person name="Gregory S."/>
            <person name="Cheng C.H.C."/>
            <person name="Catchen J.M."/>
        </authorList>
    </citation>
    <scope>NUCLEOTIDE SEQUENCE [LARGE SCALE GENOMIC DNA]</scope>
    <source>
        <strain evidence="2">JMC-PN-2008</strain>
    </source>
</reference>
<keyword evidence="3" id="KW-1185">Reference proteome</keyword>
<name>A0AAN7XD83_ELEMC</name>
<reference evidence="2 3" key="1">
    <citation type="journal article" date="2023" name="Genes (Basel)">
        <title>Chromosome-Level Genome Assembly and Circadian Gene Repertoire of the Patagonia Blennie Eleginops maclovinus-The Closest Ancestral Proxy of Antarctic Cryonotothenioids.</title>
        <authorList>
            <person name="Cheng C.C."/>
            <person name="Rivera-Colon A.G."/>
            <person name="Minhas B.F."/>
            <person name="Wilson L."/>
            <person name="Rayamajhi N."/>
            <person name="Vargas-Chacoff L."/>
            <person name="Catchen J.M."/>
        </authorList>
    </citation>
    <scope>NUCLEOTIDE SEQUENCE [LARGE SCALE GENOMIC DNA]</scope>
    <source>
        <strain evidence="2">JMC-PN-2008</strain>
    </source>
</reference>
<evidence type="ECO:0000313" key="3">
    <source>
        <dbReference type="Proteomes" id="UP001346869"/>
    </source>
</evidence>
<gene>
    <name evidence="2" type="ORF">PBY51_003343</name>
</gene>
<organism evidence="2 3">
    <name type="scientific">Eleginops maclovinus</name>
    <name type="common">Patagonian blennie</name>
    <name type="synonym">Eleginus maclovinus</name>
    <dbReference type="NCBI Taxonomy" id="56733"/>
    <lineage>
        <taxon>Eukaryota</taxon>
        <taxon>Metazoa</taxon>
        <taxon>Chordata</taxon>
        <taxon>Craniata</taxon>
        <taxon>Vertebrata</taxon>
        <taxon>Euteleostomi</taxon>
        <taxon>Actinopterygii</taxon>
        <taxon>Neopterygii</taxon>
        <taxon>Teleostei</taxon>
        <taxon>Neoteleostei</taxon>
        <taxon>Acanthomorphata</taxon>
        <taxon>Eupercaria</taxon>
        <taxon>Perciformes</taxon>
        <taxon>Notothenioidei</taxon>
        <taxon>Eleginopidae</taxon>
        <taxon>Eleginops</taxon>
    </lineage>
</organism>
<comment type="caution">
    <text evidence="2">The sequence shown here is derived from an EMBL/GenBank/DDBJ whole genome shotgun (WGS) entry which is preliminary data.</text>
</comment>
<feature type="coiled-coil region" evidence="1">
    <location>
        <begin position="19"/>
        <end position="57"/>
    </location>
</feature>
<proteinExistence type="predicted"/>
<keyword evidence="1" id="KW-0175">Coiled coil</keyword>